<dbReference type="EMBL" id="LTAI01000236">
    <property type="protein sequence ID" value="ORD99299.1"/>
    <property type="molecule type" value="Genomic_DNA"/>
</dbReference>
<dbReference type="InterPro" id="IPR004870">
    <property type="entry name" value="Nucleoporin_Nup155"/>
</dbReference>
<dbReference type="Gene3D" id="1.25.40.440">
    <property type="entry name" value="Nucleoporin, helical domain, central subdomain"/>
    <property type="match status" value="1"/>
</dbReference>
<dbReference type="GO" id="GO:0044611">
    <property type="term" value="C:nuclear pore inner ring"/>
    <property type="evidence" value="ECO:0007669"/>
    <property type="project" value="TreeGrafter"/>
</dbReference>
<dbReference type="PANTHER" id="PTHR10350">
    <property type="entry name" value="NUCLEAR PORE COMPLEX PROTEIN NUP155"/>
    <property type="match status" value="1"/>
</dbReference>
<protein>
    <submittedName>
        <fullName evidence="1">Uncharacterized protein</fullName>
    </submittedName>
</protein>
<reference evidence="1 2" key="1">
    <citation type="journal article" date="2017" name="Environ. Microbiol.">
        <title>Decay of the glycolytic pathway and adaptation to intranuclear parasitism within Enterocytozoonidae microsporidia.</title>
        <authorList>
            <person name="Wiredu Boakye D."/>
            <person name="Jaroenlak P."/>
            <person name="Prachumwat A."/>
            <person name="Williams T.A."/>
            <person name="Bateman K.S."/>
            <person name="Itsathitphaisarn O."/>
            <person name="Sritunyalucksana K."/>
            <person name="Paszkiewicz K.H."/>
            <person name="Moore K.A."/>
            <person name="Stentiford G.D."/>
            <person name="Williams B.A."/>
        </authorList>
    </citation>
    <scope>NUCLEOTIDE SEQUENCE [LARGE SCALE GENOMIC DNA]</scope>
    <source>
        <strain evidence="2">canceri</strain>
    </source>
</reference>
<comment type="caution">
    <text evidence="1">The sequence shown here is derived from an EMBL/GenBank/DDBJ whole genome shotgun (WGS) entry which is preliminary data.</text>
</comment>
<name>A0A1X0QHS1_9MICR</name>
<dbReference type="GO" id="GO:0006606">
    <property type="term" value="P:protein import into nucleus"/>
    <property type="evidence" value="ECO:0007669"/>
    <property type="project" value="TreeGrafter"/>
</dbReference>
<evidence type="ECO:0000313" key="2">
    <source>
        <dbReference type="Proteomes" id="UP000192501"/>
    </source>
</evidence>
<evidence type="ECO:0000313" key="1">
    <source>
        <dbReference type="EMBL" id="ORD99299.1"/>
    </source>
</evidence>
<dbReference type="GO" id="GO:0000972">
    <property type="term" value="P:transcription-dependent tethering of RNA polymerase II gene DNA at nuclear periphery"/>
    <property type="evidence" value="ECO:0007669"/>
    <property type="project" value="TreeGrafter"/>
</dbReference>
<proteinExistence type="predicted"/>
<dbReference type="GO" id="GO:0006405">
    <property type="term" value="P:RNA export from nucleus"/>
    <property type="evidence" value="ECO:0007669"/>
    <property type="project" value="TreeGrafter"/>
</dbReference>
<dbReference type="InterPro" id="IPR042537">
    <property type="entry name" value="Nucleoporin_Nup155_C_2"/>
</dbReference>
<dbReference type="AlphaFoldDB" id="A0A1X0QHS1"/>
<organism evidence="1 2">
    <name type="scientific">Hepatospora eriocheir</name>
    <dbReference type="NCBI Taxonomy" id="1081669"/>
    <lineage>
        <taxon>Eukaryota</taxon>
        <taxon>Fungi</taxon>
        <taxon>Fungi incertae sedis</taxon>
        <taxon>Microsporidia</taxon>
        <taxon>Hepatosporidae</taxon>
        <taxon>Hepatospora</taxon>
    </lineage>
</organism>
<gene>
    <name evidence="1" type="ORF">A0H76_1082</name>
</gene>
<accession>A0A1X0QHS1</accession>
<dbReference type="GO" id="GO:0036228">
    <property type="term" value="P:protein localization to nuclear inner membrane"/>
    <property type="evidence" value="ECO:0007669"/>
    <property type="project" value="TreeGrafter"/>
</dbReference>
<dbReference type="VEuPathDB" id="MicrosporidiaDB:HERIO_493"/>
<dbReference type="GO" id="GO:0017056">
    <property type="term" value="F:structural constituent of nuclear pore"/>
    <property type="evidence" value="ECO:0007669"/>
    <property type="project" value="InterPro"/>
</dbReference>
<dbReference type="Proteomes" id="UP000192501">
    <property type="component" value="Unassembled WGS sequence"/>
</dbReference>
<sequence length="896" mass="104604">MKNTGLLEAFIEINKIPPTKSHIYSNSLGNYTTLSTLKLQKEFAVSLPNKDLYGIIPELKVIWFTEGFKLYFYNYFRNTTELVETYDKEVCFVETFKADSDIFSESVELCFAVATVNSLHIYAVEEDSYHIVKTDFSYFYKDKPTSMVTKDICIYLGCSSGIFYKFKCCSIPCIQYKYLSVGHSTNWFIRKLSPLYKLPLNRIKSIAIGNEYAVFIGFNIYVYYIKNNSFDYKYTITNKNEYIDVVILDENPLSFYCLFPSGNRDFFEERKLIISKDFPTVAKIKQSKCLSDKFVILKEVNGVNFLNLISFNEDQLVNFLQTKSSENSHQLNTEQNVKAISINDDSLVVLTDFKISIYSIYTNKQLLLNLRSEEIYQIYKNYGDVYFMVKYFELLADNENVSMLEGYCKNDSLKGFALFIYLALLVKDFWRVDICKFKSGKNNLFLLEKIVKKLKTLLTRVKYSLTQQRKFIEEFLQTIFYLDLLDKYNITYNETFESILVRESNFNEKSLNELTQIFKKNNSIDQLNRILENNCSLYFPSDQMNIQRGFQVISGTPTNKALYESLSYFKLVPLRMNIIDVYNDKGFFYGSVYLIREKFNLNYNEAIDYLSESVRCIGAMNYGLEDTREEFLYPFFEVLVNMNNFDPCLCCQSPQREIELLKIKNPLFIQFLKSRISSDPKIYSLEWKYLAYNDDKKGAVNALIKLSERPSLSLSEKVESLNIAKSLDSKSSDIILRLKLYEIQKAVSIRKPHLNFKMLLSAESLLNDYCYNEPDLALEIFDVINYDNKDQIKKYYKEFIKNSALEEVFNLLDKINNKDLSIIMGLLIENNINKPLLHRLLAVGFEYNDILINVKSILMSTAHPNVKRSLLTDLKSFAKFNEFNEYSIICSSAFGI</sequence>
<dbReference type="PANTHER" id="PTHR10350:SF6">
    <property type="entry name" value="NUCLEAR PORE COMPLEX PROTEIN NUP155"/>
    <property type="match status" value="1"/>
</dbReference>
<dbReference type="VEuPathDB" id="MicrosporidiaDB:A0H76_1082"/>